<evidence type="ECO:0000256" key="1">
    <source>
        <dbReference type="ARBA" id="ARBA00010574"/>
    </source>
</evidence>
<accession>A0A377W5E7</accession>
<dbReference type="AlphaFoldDB" id="A0A377W5E7"/>
<proteinExistence type="inferred from homology"/>
<comment type="similarity">
    <text evidence="1">Belongs to the Iojap/RsfS family.</text>
</comment>
<evidence type="ECO:0000313" key="2">
    <source>
        <dbReference type="EMBL" id="STT49863.1"/>
    </source>
</evidence>
<dbReference type="EMBL" id="UGLB01000003">
    <property type="protein sequence ID" value="STT49863.1"/>
    <property type="molecule type" value="Genomic_DNA"/>
</dbReference>
<organism evidence="2 3">
    <name type="scientific">Klebsiella pneumoniae</name>
    <dbReference type="NCBI Taxonomy" id="573"/>
    <lineage>
        <taxon>Bacteria</taxon>
        <taxon>Pseudomonadati</taxon>
        <taxon>Pseudomonadota</taxon>
        <taxon>Gammaproteobacteria</taxon>
        <taxon>Enterobacterales</taxon>
        <taxon>Enterobacteriaceae</taxon>
        <taxon>Klebsiella/Raoultella group</taxon>
        <taxon>Klebsiella</taxon>
        <taxon>Klebsiella pneumoniae complex</taxon>
    </lineage>
</organism>
<dbReference type="NCBIfam" id="TIGR00090">
    <property type="entry name" value="rsfS_iojap_ybeB"/>
    <property type="match status" value="1"/>
</dbReference>
<dbReference type="InterPro" id="IPR043519">
    <property type="entry name" value="NT_sf"/>
</dbReference>
<dbReference type="SUPFAM" id="SSF81301">
    <property type="entry name" value="Nucleotidyltransferase"/>
    <property type="match status" value="1"/>
</dbReference>
<sequence length="42" mass="4816">MLPLGVEGEAAADWIVVDLGDVMVHVMQEESRRLYELEKLWS</sequence>
<dbReference type="PANTHER" id="PTHR21043:SF0">
    <property type="entry name" value="MITOCHONDRIAL ASSEMBLY OF RIBOSOMAL LARGE SUBUNIT PROTEIN 1"/>
    <property type="match status" value="1"/>
</dbReference>
<protein>
    <submittedName>
        <fullName evidence="2">Iojap protein</fullName>
    </submittedName>
</protein>
<dbReference type="GO" id="GO:0043023">
    <property type="term" value="F:ribosomal large subunit binding"/>
    <property type="evidence" value="ECO:0007669"/>
    <property type="project" value="TreeGrafter"/>
</dbReference>
<dbReference type="Proteomes" id="UP000255099">
    <property type="component" value="Unassembled WGS sequence"/>
</dbReference>
<dbReference type="GO" id="GO:0017148">
    <property type="term" value="P:negative regulation of translation"/>
    <property type="evidence" value="ECO:0007669"/>
    <property type="project" value="TreeGrafter"/>
</dbReference>
<dbReference type="Pfam" id="PF02410">
    <property type="entry name" value="RsfS"/>
    <property type="match status" value="1"/>
</dbReference>
<dbReference type="Gene3D" id="3.30.460.10">
    <property type="entry name" value="Beta Polymerase, domain 2"/>
    <property type="match status" value="1"/>
</dbReference>
<evidence type="ECO:0000313" key="3">
    <source>
        <dbReference type="Proteomes" id="UP000255099"/>
    </source>
</evidence>
<reference evidence="2 3" key="1">
    <citation type="submission" date="2018-06" db="EMBL/GenBank/DDBJ databases">
        <authorList>
            <consortium name="Pathogen Informatics"/>
            <person name="Doyle S."/>
        </authorList>
    </citation>
    <scope>NUCLEOTIDE SEQUENCE [LARGE SCALE GENOMIC DNA]</scope>
    <source>
        <strain evidence="2 3">NCTC9637</strain>
    </source>
</reference>
<name>A0A377W5E7_KLEPN</name>
<gene>
    <name evidence="2" type="primary">ybeB</name>
    <name evidence="2" type="ORF">NCTC9637_04841</name>
</gene>
<dbReference type="PANTHER" id="PTHR21043">
    <property type="entry name" value="IOJAP SUPERFAMILY ORTHOLOG"/>
    <property type="match status" value="1"/>
</dbReference>
<dbReference type="GO" id="GO:0090071">
    <property type="term" value="P:negative regulation of ribosome biogenesis"/>
    <property type="evidence" value="ECO:0007669"/>
    <property type="project" value="TreeGrafter"/>
</dbReference>
<dbReference type="InterPro" id="IPR004394">
    <property type="entry name" value="Iojap/RsfS/C7orf30"/>
</dbReference>